<dbReference type="Gramene" id="EFJ19835">
    <property type="protein sequence ID" value="EFJ19835"/>
    <property type="gene ID" value="SELMODRAFT_110143"/>
</dbReference>
<evidence type="ECO:0000256" key="3">
    <source>
        <dbReference type="ARBA" id="ARBA00022980"/>
    </source>
</evidence>
<gene>
    <name evidence="9" type="ORF">SELMODRAFT_110143</name>
</gene>
<evidence type="ECO:0000256" key="8">
    <source>
        <dbReference type="SAM" id="MobiDB-lite"/>
    </source>
</evidence>
<dbReference type="GO" id="GO:0005762">
    <property type="term" value="C:mitochondrial large ribosomal subunit"/>
    <property type="evidence" value="ECO:0000318"/>
    <property type="project" value="GO_Central"/>
</dbReference>
<dbReference type="HOGENOM" id="CLU_158220_0_0_1"/>
<evidence type="ECO:0000256" key="2">
    <source>
        <dbReference type="ARBA" id="ARBA00022946"/>
    </source>
</evidence>
<dbReference type="PANTHER" id="PTHR28595:SF1">
    <property type="entry name" value="LARGE RIBOSOMAL SUBUNIT PROTEIN ML54"/>
    <property type="match status" value="1"/>
</dbReference>
<dbReference type="EMBL" id="GL377604">
    <property type="protein sequence ID" value="EFJ19835.1"/>
    <property type="molecule type" value="Genomic_DNA"/>
</dbReference>
<sequence length="130" mass="14187">MVLTQAIGGAGARSRALQCAFRLRAAPAAGSGGKKKGRGGPSAPTGPTVPMEQRVNVVLGANIFKEGSDPPIQADSEYPDWLWTLDKPLPPLSDLKRRDFKSLKLQELKRLVKLDNRQRIKDSNALKKKK</sequence>
<evidence type="ECO:0000256" key="6">
    <source>
        <dbReference type="ARBA" id="ARBA00033752"/>
    </source>
</evidence>
<keyword evidence="3" id="KW-0689">Ribosomal protein</keyword>
<comment type="similarity">
    <text evidence="6">Belongs to the mitochondrion-specific ribosomal protein mL54 family.</text>
</comment>
<dbReference type="eggNOG" id="KOG3435">
    <property type="taxonomic scope" value="Eukaryota"/>
</dbReference>
<dbReference type="GO" id="GO:0003735">
    <property type="term" value="F:structural constituent of ribosome"/>
    <property type="evidence" value="ECO:0000318"/>
    <property type="project" value="GO_Central"/>
</dbReference>
<dbReference type="Pfam" id="PF08561">
    <property type="entry name" value="Ribosomal_L37"/>
    <property type="match status" value="1"/>
</dbReference>
<dbReference type="PANTHER" id="PTHR28595">
    <property type="entry name" value="39S RIBOSOMAL PROTEIN L54, MITOCHONDRIAL"/>
    <property type="match status" value="1"/>
</dbReference>
<protein>
    <recommendedName>
        <fullName evidence="7">Large ribosomal subunit protein mL54</fullName>
    </recommendedName>
</protein>
<keyword evidence="4" id="KW-0496">Mitochondrion</keyword>
<organism evidence="10">
    <name type="scientific">Selaginella moellendorffii</name>
    <name type="common">Spikemoss</name>
    <dbReference type="NCBI Taxonomy" id="88036"/>
    <lineage>
        <taxon>Eukaryota</taxon>
        <taxon>Viridiplantae</taxon>
        <taxon>Streptophyta</taxon>
        <taxon>Embryophyta</taxon>
        <taxon>Tracheophyta</taxon>
        <taxon>Lycopodiopsida</taxon>
        <taxon>Selaginellales</taxon>
        <taxon>Selaginellaceae</taxon>
        <taxon>Selaginella</taxon>
    </lineage>
</organism>
<evidence type="ECO:0000313" key="10">
    <source>
        <dbReference type="Proteomes" id="UP000001514"/>
    </source>
</evidence>
<evidence type="ECO:0000256" key="1">
    <source>
        <dbReference type="ARBA" id="ARBA00004173"/>
    </source>
</evidence>
<dbReference type="STRING" id="88036.D8S6N7"/>
<dbReference type="InterPro" id="IPR013870">
    <property type="entry name" value="Ribosomal_mL54"/>
</dbReference>
<evidence type="ECO:0000313" key="9">
    <source>
        <dbReference type="EMBL" id="EFJ19835.1"/>
    </source>
</evidence>
<dbReference type="AlphaFoldDB" id="D8S6N7"/>
<evidence type="ECO:0000256" key="4">
    <source>
        <dbReference type="ARBA" id="ARBA00023128"/>
    </source>
</evidence>
<dbReference type="Proteomes" id="UP000001514">
    <property type="component" value="Unassembled WGS sequence"/>
</dbReference>
<name>D8S6N7_SELML</name>
<feature type="region of interest" description="Disordered" evidence="8">
    <location>
        <begin position="26"/>
        <end position="50"/>
    </location>
</feature>
<dbReference type="InParanoid" id="D8S6N7"/>
<keyword evidence="5" id="KW-0687">Ribonucleoprotein</keyword>
<dbReference type="FunCoup" id="D8S6N7">
    <property type="interactions" value="988"/>
</dbReference>
<dbReference type="OMA" id="CLWHLLD"/>
<evidence type="ECO:0000256" key="7">
    <source>
        <dbReference type="ARBA" id="ARBA00035179"/>
    </source>
</evidence>
<keyword evidence="2" id="KW-0809">Transit peptide</keyword>
<proteinExistence type="inferred from homology"/>
<comment type="subcellular location">
    <subcellularLocation>
        <location evidence="1">Mitochondrion</location>
    </subcellularLocation>
</comment>
<evidence type="ECO:0000256" key="5">
    <source>
        <dbReference type="ARBA" id="ARBA00023274"/>
    </source>
</evidence>
<accession>D8S6N7</accession>
<reference evidence="9 10" key="1">
    <citation type="journal article" date="2011" name="Science">
        <title>The Selaginella genome identifies genetic changes associated with the evolution of vascular plants.</title>
        <authorList>
            <person name="Banks J.A."/>
            <person name="Nishiyama T."/>
            <person name="Hasebe M."/>
            <person name="Bowman J.L."/>
            <person name="Gribskov M."/>
            <person name="dePamphilis C."/>
            <person name="Albert V.A."/>
            <person name="Aono N."/>
            <person name="Aoyama T."/>
            <person name="Ambrose B.A."/>
            <person name="Ashton N.W."/>
            <person name="Axtell M.J."/>
            <person name="Barker E."/>
            <person name="Barker M.S."/>
            <person name="Bennetzen J.L."/>
            <person name="Bonawitz N.D."/>
            <person name="Chapple C."/>
            <person name="Cheng C."/>
            <person name="Correa L.G."/>
            <person name="Dacre M."/>
            <person name="DeBarry J."/>
            <person name="Dreyer I."/>
            <person name="Elias M."/>
            <person name="Engstrom E.M."/>
            <person name="Estelle M."/>
            <person name="Feng L."/>
            <person name="Finet C."/>
            <person name="Floyd S.K."/>
            <person name="Frommer W.B."/>
            <person name="Fujita T."/>
            <person name="Gramzow L."/>
            <person name="Gutensohn M."/>
            <person name="Harholt J."/>
            <person name="Hattori M."/>
            <person name="Heyl A."/>
            <person name="Hirai T."/>
            <person name="Hiwatashi Y."/>
            <person name="Ishikawa M."/>
            <person name="Iwata M."/>
            <person name="Karol K.G."/>
            <person name="Koehler B."/>
            <person name="Kolukisaoglu U."/>
            <person name="Kubo M."/>
            <person name="Kurata T."/>
            <person name="Lalonde S."/>
            <person name="Li K."/>
            <person name="Li Y."/>
            <person name="Litt A."/>
            <person name="Lyons E."/>
            <person name="Manning G."/>
            <person name="Maruyama T."/>
            <person name="Michael T.P."/>
            <person name="Mikami K."/>
            <person name="Miyazaki S."/>
            <person name="Morinaga S."/>
            <person name="Murata T."/>
            <person name="Mueller-Roeber B."/>
            <person name="Nelson D.R."/>
            <person name="Obara M."/>
            <person name="Oguri Y."/>
            <person name="Olmstead R.G."/>
            <person name="Onodera N."/>
            <person name="Petersen B.L."/>
            <person name="Pils B."/>
            <person name="Prigge M."/>
            <person name="Rensing S.A."/>
            <person name="Riano-Pachon D.M."/>
            <person name="Roberts A.W."/>
            <person name="Sato Y."/>
            <person name="Scheller H.V."/>
            <person name="Schulz B."/>
            <person name="Schulz C."/>
            <person name="Shakirov E.V."/>
            <person name="Shibagaki N."/>
            <person name="Shinohara N."/>
            <person name="Shippen D.E."/>
            <person name="Soerensen I."/>
            <person name="Sotooka R."/>
            <person name="Sugimoto N."/>
            <person name="Sugita M."/>
            <person name="Sumikawa N."/>
            <person name="Tanurdzic M."/>
            <person name="Theissen G."/>
            <person name="Ulvskov P."/>
            <person name="Wakazuki S."/>
            <person name="Weng J.K."/>
            <person name="Willats W.W."/>
            <person name="Wipf D."/>
            <person name="Wolf P.G."/>
            <person name="Yang L."/>
            <person name="Zimmer A.D."/>
            <person name="Zhu Q."/>
            <person name="Mitros T."/>
            <person name="Hellsten U."/>
            <person name="Loque D."/>
            <person name="Otillar R."/>
            <person name="Salamov A."/>
            <person name="Schmutz J."/>
            <person name="Shapiro H."/>
            <person name="Lindquist E."/>
            <person name="Lucas S."/>
            <person name="Rokhsar D."/>
            <person name="Grigoriev I.V."/>
        </authorList>
    </citation>
    <scope>NUCLEOTIDE SEQUENCE [LARGE SCALE GENOMIC DNA]</scope>
</reference>
<dbReference type="KEGG" id="smo:SELMODRAFT_110143"/>
<keyword evidence="10" id="KW-1185">Reference proteome</keyword>